<dbReference type="Proteomes" id="UP000005240">
    <property type="component" value="Unassembled WGS sequence"/>
</dbReference>
<name>A0A180G9N4_PUCT1</name>
<evidence type="ECO:0000313" key="1">
    <source>
        <dbReference type="EMBL" id="OAV89381.1"/>
    </source>
</evidence>
<evidence type="ECO:0008006" key="4">
    <source>
        <dbReference type="Google" id="ProtNLM"/>
    </source>
</evidence>
<reference evidence="1" key="2">
    <citation type="submission" date="2016-05" db="EMBL/GenBank/DDBJ databases">
        <title>Comparative analysis highlights variable genome content of wheat rusts and divergence of the mating loci.</title>
        <authorList>
            <person name="Cuomo C.A."/>
            <person name="Bakkeren G."/>
            <person name="Szabo L."/>
            <person name="Khalil H."/>
            <person name="Joly D."/>
            <person name="Goldberg J."/>
            <person name="Young S."/>
            <person name="Zeng Q."/>
            <person name="Fellers J."/>
        </authorList>
    </citation>
    <scope>NUCLEOTIDE SEQUENCE [LARGE SCALE GENOMIC DNA]</scope>
    <source>
        <strain evidence="1">1-1 BBBD Race 1</strain>
    </source>
</reference>
<reference evidence="2 3" key="3">
    <citation type="journal article" date="2017" name="G3 (Bethesda)">
        <title>Comparative analysis highlights variable genome content of wheat rusts and divergence of the mating loci.</title>
        <authorList>
            <person name="Cuomo C.A."/>
            <person name="Bakkeren G."/>
            <person name="Khalil H.B."/>
            <person name="Panwar V."/>
            <person name="Joly D."/>
            <person name="Linning R."/>
            <person name="Sakthikumar S."/>
            <person name="Song X."/>
            <person name="Adiconis X."/>
            <person name="Fan L."/>
            <person name="Goldberg J.M."/>
            <person name="Levin J.Z."/>
            <person name="Young S."/>
            <person name="Zeng Q."/>
            <person name="Anikster Y."/>
            <person name="Bruce M."/>
            <person name="Wang M."/>
            <person name="Yin C."/>
            <person name="McCallum B."/>
            <person name="Szabo L.J."/>
            <person name="Hulbert S."/>
            <person name="Chen X."/>
            <person name="Fellers J.P."/>
        </authorList>
    </citation>
    <scope>NUCLEOTIDE SEQUENCE</scope>
    <source>
        <strain evidence="2">isolate 1-1 / race 1 (BBBD)</strain>
        <strain evidence="3">Isolate 1-1 / race 1 (BBBD)</strain>
    </source>
</reference>
<reference evidence="1" key="1">
    <citation type="submission" date="2009-11" db="EMBL/GenBank/DDBJ databases">
        <authorList>
            <consortium name="The Broad Institute Genome Sequencing Platform"/>
            <person name="Ward D."/>
            <person name="Feldgarden M."/>
            <person name="Earl A."/>
            <person name="Young S.K."/>
            <person name="Zeng Q."/>
            <person name="Koehrsen M."/>
            <person name="Alvarado L."/>
            <person name="Berlin A."/>
            <person name="Bochicchio J."/>
            <person name="Borenstein D."/>
            <person name="Chapman S.B."/>
            <person name="Chen Z."/>
            <person name="Engels R."/>
            <person name="Freedman E."/>
            <person name="Gellesch M."/>
            <person name="Goldberg J."/>
            <person name="Griggs A."/>
            <person name="Gujja S."/>
            <person name="Heilman E."/>
            <person name="Heiman D."/>
            <person name="Hepburn T."/>
            <person name="Howarth C."/>
            <person name="Jen D."/>
            <person name="Larson L."/>
            <person name="Lewis B."/>
            <person name="Mehta T."/>
            <person name="Park D."/>
            <person name="Pearson M."/>
            <person name="Roberts A."/>
            <person name="Saif S."/>
            <person name="Shea T."/>
            <person name="Shenoy N."/>
            <person name="Sisk P."/>
            <person name="Stolte C."/>
            <person name="Sykes S."/>
            <person name="Thomson T."/>
            <person name="Walk T."/>
            <person name="White J."/>
            <person name="Yandava C."/>
            <person name="Izard J."/>
            <person name="Baranova O.V."/>
            <person name="Blanton J.M."/>
            <person name="Tanner A.C."/>
            <person name="Dewhirst F.E."/>
            <person name="Haas B."/>
            <person name="Nusbaum C."/>
            <person name="Birren B."/>
        </authorList>
    </citation>
    <scope>NUCLEOTIDE SEQUENCE [LARGE SCALE GENOMIC DNA]</scope>
    <source>
        <strain evidence="1">1-1 BBBD Race 1</strain>
    </source>
</reference>
<keyword evidence="3" id="KW-1185">Reference proteome</keyword>
<sequence>MMPEDETDHEAILVVFSEPGEAVELKEFNEWYDEEHVPLRMRFPEFQTGARYEAIDGQNPSFAAIYRVSSLGLFRQPRYQGLRTNRSAREAELFSRIGTIDRRTYRCTQVAQRPSSDHHHPYHSHLLTVELAEPSCPLILEMESLDGWRSTQAGEIIDSSVVGRLQPSYTDPSRTLRFMVIFEFTNRDYEKSVQLTKLAKAADANQSMIREWELYRGWKNSCNYIPVPAD</sequence>
<gene>
    <name evidence="1" type="ORF">PTTG_28710</name>
</gene>
<dbReference type="VEuPathDB" id="FungiDB:PTTG_28710"/>
<protein>
    <recommendedName>
        <fullName evidence="4">EthD domain-containing protein</fullName>
    </recommendedName>
</protein>
<dbReference type="AlphaFoldDB" id="A0A180G9N4"/>
<dbReference type="STRING" id="630390.A0A180G9N4"/>
<reference evidence="2" key="4">
    <citation type="submission" date="2025-05" db="UniProtKB">
        <authorList>
            <consortium name="EnsemblFungi"/>
        </authorList>
    </citation>
    <scope>IDENTIFICATION</scope>
    <source>
        <strain evidence="2">isolate 1-1 / race 1 (BBBD)</strain>
    </source>
</reference>
<proteinExistence type="predicted"/>
<accession>A0A180G9N4</accession>
<evidence type="ECO:0000313" key="3">
    <source>
        <dbReference type="Proteomes" id="UP000005240"/>
    </source>
</evidence>
<dbReference type="EMBL" id="ADAS02000130">
    <property type="protein sequence ID" value="OAV89381.1"/>
    <property type="molecule type" value="Genomic_DNA"/>
</dbReference>
<evidence type="ECO:0000313" key="2">
    <source>
        <dbReference type="EnsemblFungi" id="PTTG_28710-t43_1-p1"/>
    </source>
</evidence>
<dbReference type="OrthoDB" id="2851338at2759"/>
<dbReference type="EnsemblFungi" id="PTTG_28710-t43_1">
    <property type="protein sequence ID" value="PTTG_28710-t43_1-p1"/>
    <property type="gene ID" value="PTTG_28710"/>
</dbReference>
<organism evidence="1">
    <name type="scientific">Puccinia triticina (isolate 1-1 / race 1 (BBBD))</name>
    <name type="common">Brown leaf rust fungus</name>
    <dbReference type="NCBI Taxonomy" id="630390"/>
    <lineage>
        <taxon>Eukaryota</taxon>
        <taxon>Fungi</taxon>
        <taxon>Dikarya</taxon>
        <taxon>Basidiomycota</taxon>
        <taxon>Pucciniomycotina</taxon>
        <taxon>Pucciniomycetes</taxon>
        <taxon>Pucciniales</taxon>
        <taxon>Pucciniaceae</taxon>
        <taxon>Puccinia</taxon>
    </lineage>
</organism>